<sequence length="178" mass="20713">MYLPYPDQLESPRLRTRFVTPADQVPWADFFKDPEAVALFPDAGSASYAERAERWIERQLTRYREGRFGMQVLLEKTTGAFVGQCGLLAQEVDGVAELEVGYHVFRKYWGQGYAPEAARLFIDLAFSRYLADSVISIIDVRNVNSQRVAEKNGLQREKQTRWSDLDVYIYRIERPHWK</sequence>
<accession>A0A840TVL2</accession>
<dbReference type="InterPro" id="IPR051531">
    <property type="entry name" value="N-acetyltransferase"/>
</dbReference>
<proteinExistence type="predicted"/>
<reference evidence="2 3" key="1">
    <citation type="submission" date="2020-08" db="EMBL/GenBank/DDBJ databases">
        <title>Genomic Encyclopedia of Type Strains, Phase IV (KMG-IV): sequencing the most valuable type-strain genomes for metagenomic binning, comparative biology and taxonomic classification.</title>
        <authorList>
            <person name="Goeker M."/>
        </authorList>
    </citation>
    <scope>NUCLEOTIDE SEQUENCE [LARGE SCALE GENOMIC DNA]</scope>
    <source>
        <strain evidence="2 3">DSM 105074</strain>
    </source>
</reference>
<dbReference type="Proteomes" id="UP000557307">
    <property type="component" value="Unassembled WGS sequence"/>
</dbReference>
<feature type="domain" description="N-acetyltransferase" evidence="1">
    <location>
        <begin position="14"/>
        <end position="175"/>
    </location>
</feature>
<gene>
    <name evidence="2" type="ORF">HNQ92_005447</name>
</gene>
<name>A0A840TVL2_9BACT</name>
<dbReference type="EMBL" id="JACHGF010000015">
    <property type="protein sequence ID" value="MBB5287284.1"/>
    <property type="molecule type" value="Genomic_DNA"/>
</dbReference>
<dbReference type="InterPro" id="IPR000182">
    <property type="entry name" value="GNAT_dom"/>
</dbReference>
<evidence type="ECO:0000313" key="2">
    <source>
        <dbReference type="EMBL" id="MBB5287284.1"/>
    </source>
</evidence>
<organism evidence="2 3">
    <name type="scientific">Rhabdobacter roseus</name>
    <dbReference type="NCBI Taxonomy" id="1655419"/>
    <lineage>
        <taxon>Bacteria</taxon>
        <taxon>Pseudomonadati</taxon>
        <taxon>Bacteroidota</taxon>
        <taxon>Cytophagia</taxon>
        <taxon>Cytophagales</taxon>
        <taxon>Cytophagaceae</taxon>
        <taxon>Rhabdobacter</taxon>
    </lineage>
</organism>
<dbReference type="InterPro" id="IPR016181">
    <property type="entry name" value="Acyl_CoA_acyltransferase"/>
</dbReference>
<dbReference type="RefSeq" id="WP_184179223.1">
    <property type="nucleotide sequence ID" value="NZ_JACHGF010000015.1"/>
</dbReference>
<dbReference type="AlphaFoldDB" id="A0A840TVL2"/>
<dbReference type="PANTHER" id="PTHR43792">
    <property type="entry name" value="GNAT FAMILY, PUTATIVE (AFU_ORTHOLOGUE AFUA_3G00765)-RELATED-RELATED"/>
    <property type="match status" value="1"/>
</dbReference>
<dbReference type="SUPFAM" id="SSF55729">
    <property type="entry name" value="Acyl-CoA N-acyltransferases (Nat)"/>
    <property type="match status" value="1"/>
</dbReference>
<keyword evidence="3" id="KW-1185">Reference proteome</keyword>
<dbReference type="PANTHER" id="PTHR43792:SF1">
    <property type="entry name" value="N-ACETYLTRANSFERASE DOMAIN-CONTAINING PROTEIN"/>
    <property type="match status" value="1"/>
</dbReference>
<keyword evidence="2" id="KW-0808">Transferase</keyword>
<evidence type="ECO:0000313" key="3">
    <source>
        <dbReference type="Proteomes" id="UP000557307"/>
    </source>
</evidence>
<evidence type="ECO:0000259" key="1">
    <source>
        <dbReference type="PROSITE" id="PS51186"/>
    </source>
</evidence>
<protein>
    <submittedName>
        <fullName evidence="2">RimJ/RimL family protein N-acetyltransferase</fullName>
    </submittedName>
</protein>
<dbReference type="Pfam" id="PF13302">
    <property type="entry name" value="Acetyltransf_3"/>
    <property type="match status" value="1"/>
</dbReference>
<dbReference type="Gene3D" id="3.40.630.30">
    <property type="match status" value="1"/>
</dbReference>
<dbReference type="PROSITE" id="PS51186">
    <property type="entry name" value="GNAT"/>
    <property type="match status" value="1"/>
</dbReference>
<comment type="caution">
    <text evidence="2">The sequence shown here is derived from an EMBL/GenBank/DDBJ whole genome shotgun (WGS) entry which is preliminary data.</text>
</comment>
<dbReference type="GO" id="GO:0016747">
    <property type="term" value="F:acyltransferase activity, transferring groups other than amino-acyl groups"/>
    <property type="evidence" value="ECO:0007669"/>
    <property type="project" value="InterPro"/>
</dbReference>